<name>A0A3B1E874_9ZZZZ</name>
<gene>
    <name evidence="1" type="ORF">MNBD_PLANCTO03-1128</name>
</gene>
<proteinExistence type="predicted"/>
<sequence>DEDAEVYDQHMREYLGIDEALYEKLLAK</sequence>
<protein>
    <submittedName>
        <fullName evidence="1">Uncharacterized protein</fullName>
    </submittedName>
</protein>
<evidence type="ECO:0000313" key="1">
    <source>
        <dbReference type="EMBL" id="VAX40827.1"/>
    </source>
</evidence>
<organism evidence="1">
    <name type="scientific">hydrothermal vent metagenome</name>
    <dbReference type="NCBI Taxonomy" id="652676"/>
    <lineage>
        <taxon>unclassified sequences</taxon>
        <taxon>metagenomes</taxon>
        <taxon>ecological metagenomes</taxon>
    </lineage>
</organism>
<feature type="non-terminal residue" evidence="1">
    <location>
        <position position="1"/>
    </location>
</feature>
<dbReference type="EMBL" id="UOGK01000451">
    <property type="protein sequence ID" value="VAX40827.1"/>
    <property type="molecule type" value="Genomic_DNA"/>
</dbReference>
<accession>A0A3B1E874</accession>
<reference evidence="1" key="1">
    <citation type="submission" date="2018-06" db="EMBL/GenBank/DDBJ databases">
        <authorList>
            <person name="Zhirakovskaya E."/>
        </authorList>
    </citation>
    <scope>NUCLEOTIDE SEQUENCE</scope>
</reference>
<dbReference type="AlphaFoldDB" id="A0A3B1E874"/>